<dbReference type="GO" id="GO:0004360">
    <property type="term" value="F:glutamine-fructose-6-phosphate transaminase (isomerizing) activity"/>
    <property type="evidence" value="ECO:0007669"/>
    <property type="project" value="UniProtKB-EC"/>
</dbReference>
<dbReference type="InterPro" id="IPR035490">
    <property type="entry name" value="GlmS/FrlB_SIS"/>
</dbReference>
<name>A0A839EQ57_9HYPH</name>
<dbReference type="InterPro" id="IPR001347">
    <property type="entry name" value="SIS_dom"/>
</dbReference>
<dbReference type="GO" id="GO:1901135">
    <property type="term" value="P:carbohydrate derivative metabolic process"/>
    <property type="evidence" value="ECO:0007669"/>
    <property type="project" value="InterPro"/>
</dbReference>
<keyword evidence="1 4" id="KW-0032">Aminotransferase</keyword>
<evidence type="ECO:0000313" key="4">
    <source>
        <dbReference type="EMBL" id="MBA8878770.1"/>
    </source>
</evidence>
<dbReference type="AlphaFoldDB" id="A0A839EQ57"/>
<dbReference type="CDD" id="cd05009">
    <property type="entry name" value="SIS_GlmS_GlmD_2"/>
    <property type="match status" value="1"/>
</dbReference>
<dbReference type="InterPro" id="IPR035466">
    <property type="entry name" value="GlmS/AgaS_SIS"/>
</dbReference>
<dbReference type="InterPro" id="IPR046348">
    <property type="entry name" value="SIS_dom_sf"/>
</dbReference>
<protein>
    <submittedName>
        <fullName evidence="4">Glucosamine--fructose-6-phosphate aminotransferase (Isomerizing)</fullName>
        <ecNumber evidence="4">2.6.1.16</ecNumber>
    </submittedName>
</protein>
<dbReference type="Proteomes" id="UP000549052">
    <property type="component" value="Unassembled WGS sequence"/>
</dbReference>
<evidence type="ECO:0000259" key="3">
    <source>
        <dbReference type="PROSITE" id="PS51464"/>
    </source>
</evidence>
<accession>A0A839EQ57</accession>
<feature type="domain" description="SIS" evidence="3">
    <location>
        <begin position="197"/>
        <end position="333"/>
    </location>
</feature>
<feature type="domain" description="SIS" evidence="3">
    <location>
        <begin position="33"/>
        <end position="184"/>
    </location>
</feature>
<proteinExistence type="predicted"/>
<comment type="caution">
    <text evidence="4">The sequence shown here is derived from an EMBL/GenBank/DDBJ whole genome shotgun (WGS) entry which is preliminary data.</text>
</comment>
<keyword evidence="4" id="KW-0808">Transferase</keyword>
<keyword evidence="2" id="KW-0677">Repeat</keyword>
<dbReference type="CDD" id="cd05008">
    <property type="entry name" value="SIS_GlmS_GlmD_1"/>
    <property type="match status" value="1"/>
</dbReference>
<dbReference type="PROSITE" id="PS51464">
    <property type="entry name" value="SIS"/>
    <property type="match status" value="2"/>
</dbReference>
<keyword evidence="5" id="KW-1185">Reference proteome</keyword>
<evidence type="ECO:0000313" key="5">
    <source>
        <dbReference type="Proteomes" id="UP000549052"/>
    </source>
</evidence>
<gene>
    <name evidence="4" type="ORF">FHW16_002482</name>
</gene>
<reference evidence="4 5" key="1">
    <citation type="submission" date="2020-07" db="EMBL/GenBank/DDBJ databases">
        <title>Genomic Encyclopedia of Type Strains, Phase IV (KMG-V): Genome sequencing to study the core and pangenomes of soil and plant-associated prokaryotes.</title>
        <authorList>
            <person name="Whitman W."/>
        </authorList>
    </citation>
    <scope>NUCLEOTIDE SEQUENCE [LARGE SCALE GENOMIC DNA]</scope>
    <source>
        <strain evidence="4 5">AN3</strain>
    </source>
</reference>
<evidence type="ECO:0000256" key="2">
    <source>
        <dbReference type="ARBA" id="ARBA00022737"/>
    </source>
</evidence>
<organism evidence="4 5">
    <name type="scientific">Phyllobacterium myrsinacearum</name>
    <dbReference type="NCBI Taxonomy" id="28101"/>
    <lineage>
        <taxon>Bacteria</taxon>
        <taxon>Pseudomonadati</taxon>
        <taxon>Pseudomonadota</taxon>
        <taxon>Alphaproteobacteria</taxon>
        <taxon>Hyphomicrobiales</taxon>
        <taxon>Phyllobacteriaceae</taxon>
        <taxon>Phyllobacterium</taxon>
    </lineage>
</organism>
<dbReference type="PANTHER" id="PTHR10937:SF8">
    <property type="entry name" value="AMINOTRANSFERASE-RELATED"/>
    <property type="match status" value="1"/>
</dbReference>
<dbReference type="Gene3D" id="3.40.50.10490">
    <property type="entry name" value="Glucose-6-phosphate isomerase like protein, domain 1"/>
    <property type="match status" value="2"/>
</dbReference>
<dbReference type="Pfam" id="PF01380">
    <property type="entry name" value="SIS"/>
    <property type="match status" value="2"/>
</dbReference>
<sequence>MTTNGTLMRAEILSIPDVTARFLDASRDTLADAGAKLREKNPPFLASIARGSSDHVTAYLKYATELTAGIPVASLGPSVASIYGVALKLESAATLSISQSGKSPDIVSMTKAARESGALTLAITNEINSDLAFASDLAIDILAGQERSVAATKTFVSSAVAGLALIGHWTQDKELLTAIDELPKALAAAIRCDWSPFGAAMKGENSLFVLGRGPSLAISNEVALKFKETSAMHAESYSAAEVMHGPKAIVGKDFPVLVLAARDAAEDSIVEAADRLAEQGAAVFVTSAKPSKATTLPFIATAHPLTDPLALLVSFYAFVEDFARSRGLNPDEPPHLRKVTETI</sequence>
<dbReference type="EMBL" id="JACGXN010000002">
    <property type="protein sequence ID" value="MBA8878770.1"/>
    <property type="molecule type" value="Genomic_DNA"/>
</dbReference>
<dbReference type="SUPFAM" id="SSF53697">
    <property type="entry name" value="SIS domain"/>
    <property type="match status" value="1"/>
</dbReference>
<dbReference type="EC" id="2.6.1.16" evidence="4"/>
<evidence type="ECO:0000256" key="1">
    <source>
        <dbReference type="ARBA" id="ARBA00022576"/>
    </source>
</evidence>
<dbReference type="PANTHER" id="PTHR10937">
    <property type="entry name" value="GLUCOSAMINE--FRUCTOSE-6-PHOSPHATE AMINOTRANSFERASE, ISOMERIZING"/>
    <property type="match status" value="1"/>
</dbReference>
<dbReference type="GO" id="GO:0097367">
    <property type="term" value="F:carbohydrate derivative binding"/>
    <property type="evidence" value="ECO:0007669"/>
    <property type="project" value="InterPro"/>
</dbReference>